<dbReference type="Proteomes" id="UP000094389">
    <property type="component" value="Unassembled WGS sequence"/>
</dbReference>
<keyword evidence="2" id="KW-1185">Reference proteome</keyword>
<accession>A0A1E4S4H4</accession>
<sequence>MTTNGSLFHRVDGLIAQEDGQEKVVEISTLAPGLAPNCHLELLRGVLQNDGEYNKLEDDISKIGEFLSQNNRYAQLLYTAKETVQQETTEIGLTRAKTVVEFTHIELTAPTNLQHRTSLLPEVKEVTSVRRSITPEQTSISVQIKESYTGGFTFIKTMSRSVFDL</sequence>
<name>A0A1E4S4H4_CYBJN</name>
<evidence type="ECO:0000313" key="2">
    <source>
        <dbReference type="Proteomes" id="UP000094389"/>
    </source>
</evidence>
<protein>
    <submittedName>
        <fullName evidence="1">Uncharacterized protein</fullName>
    </submittedName>
</protein>
<gene>
    <name evidence="1" type="ORF">CYBJADRAFT_73366</name>
</gene>
<dbReference type="RefSeq" id="XP_020071465.1">
    <property type="nucleotide sequence ID" value="XM_020217904.1"/>
</dbReference>
<organism evidence="1 2">
    <name type="scientific">Cyberlindnera jadinii (strain ATCC 18201 / CBS 1600 / BCRC 20928 / JCM 3617 / NBRC 0987 / NRRL Y-1542)</name>
    <name type="common">Torula yeast</name>
    <name type="synonym">Candida utilis</name>
    <dbReference type="NCBI Taxonomy" id="983966"/>
    <lineage>
        <taxon>Eukaryota</taxon>
        <taxon>Fungi</taxon>
        <taxon>Dikarya</taxon>
        <taxon>Ascomycota</taxon>
        <taxon>Saccharomycotina</taxon>
        <taxon>Saccharomycetes</taxon>
        <taxon>Phaffomycetales</taxon>
        <taxon>Phaffomycetaceae</taxon>
        <taxon>Cyberlindnera</taxon>
    </lineage>
</organism>
<reference evidence="1 2" key="1">
    <citation type="journal article" date="2016" name="Proc. Natl. Acad. Sci. U.S.A.">
        <title>Comparative genomics of biotechnologically important yeasts.</title>
        <authorList>
            <person name="Riley R."/>
            <person name="Haridas S."/>
            <person name="Wolfe K.H."/>
            <person name="Lopes M.R."/>
            <person name="Hittinger C.T."/>
            <person name="Goeker M."/>
            <person name="Salamov A.A."/>
            <person name="Wisecaver J.H."/>
            <person name="Long T.M."/>
            <person name="Calvey C.H."/>
            <person name="Aerts A.L."/>
            <person name="Barry K.W."/>
            <person name="Choi C."/>
            <person name="Clum A."/>
            <person name="Coughlan A.Y."/>
            <person name="Deshpande S."/>
            <person name="Douglass A.P."/>
            <person name="Hanson S.J."/>
            <person name="Klenk H.-P."/>
            <person name="LaButti K.M."/>
            <person name="Lapidus A."/>
            <person name="Lindquist E.A."/>
            <person name="Lipzen A.M."/>
            <person name="Meier-Kolthoff J.P."/>
            <person name="Ohm R.A."/>
            <person name="Otillar R.P."/>
            <person name="Pangilinan J.L."/>
            <person name="Peng Y."/>
            <person name="Rokas A."/>
            <person name="Rosa C.A."/>
            <person name="Scheuner C."/>
            <person name="Sibirny A.A."/>
            <person name="Slot J.C."/>
            <person name="Stielow J.B."/>
            <person name="Sun H."/>
            <person name="Kurtzman C.P."/>
            <person name="Blackwell M."/>
            <person name="Grigoriev I.V."/>
            <person name="Jeffries T.W."/>
        </authorList>
    </citation>
    <scope>NUCLEOTIDE SEQUENCE [LARGE SCALE GENOMIC DNA]</scope>
    <source>
        <strain evidence="2">ATCC 18201 / CBS 1600 / BCRC 20928 / JCM 3617 / NBRC 0987 / NRRL Y-1542</strain>
    </source>
</reference>
<dbReference type="GeneID" id="30992300"/>
<dbReference type="AlphaFoldDB" id="A0A1E4S4H4"/>
<dbReference type="EMBL" id="KV453928">
    <property type="protein sequence ID" value="ODV74426.1"/>
    <property type="molecule type" value="Genomic_DNA"/>
</dbReference>
<evidence type="ECO:0000313" key="1">
    <source>
        <dbReference type="EMBL" id="ODV74426.1"/>
    </source>
</evidence>
<proteinExistence type="predicted"/>